<name>A0ACB8UDJ3_9APHY</name>
<gene>
    <name evidence="1" type="ORF">BDY19DRAFT_903953</name>
</gene>
<comment type="caution">
    <text evidence="1">The sequence shown here is derived from an EMBL/GenBank/DDBJ whole genome shotgun (WGS) entry which is preliminary data.</text>
</comment>
<evidence type="ECO:0000313" key="1">
    <source>
        <dbReference type="EMBL" id="KAI0092246.1"/>
    </source>
</evidence>
<dbReference type="Proteomes" id="UP001055072">
    <property type="component" value="Unassembled WGS sequence"/>
</dbReference>
<evidence type="ECO:0000313" key="2">
    <source>
        <dbReference type="Proteomes" id="UP001055072"/>
    </source>
</evidence>
<accession>A0ACB8UDJ3</accession>
<dbReference type="EMBL" id="MU274904">
    <property type="protein sequence ID" value="KAI0092246.1"/>
    <property type="molecule type" value="Genomic_DNA"/>
</dbReference>
<proteinExistence type="predicted"/>
<reference evidence="1" key="1">
    <citation type="journal article" date="2021" name="Environ. Microbiol.">
        <title>Gene family expansions and transcriptome signatures uncover fungal adaptations to wood decay.</title>
        <authorList>
            <person name="Hage H."/>
            <person name="Miyauchi S."/>
            <person name="Viragh M."/>
            <person name="Drula E."/>
            <person name="Min B."/>
            <person name="Chaduli D."/>
            <person name="Navarro D."/>
            <person name="Favel A."/>
            <person name="Norest M."/>
            <person name="Lesage-Meessen L."/>
            <person name="Balint B."/>
            <person name="Merenyi Z."/>
            <person name="de Eugenio L."/>
            <person name="Morin E."/>
            <person name="Martinez A.T."/>
            <person name="Baldrian P."/>
            <person name="Stursova M."/>
            <person name="Martinez M.J."/>
            <person name="Novotny C."/>
            <person name="Magnuson J.K."/>
            <person name="Spatafora J.W."/>
            <person name="Maurice S."/>
            <person name="Pangilinan J."/>
            <person name="Andreopoulos W."/>
            <person name="LaButti K."/>
            <person name="Hundley H."/>
            <person name="Na H."/>
            <person name="Kuo A."/>
            <person name="Barry K."/>
            <person name="Lipzen A."/>
            <person name="Henrissat B."/>
            <person name="Riley R."/>
            <person name="Ahrendt S."/>
            <person name="Nagy L.G."/>
            <person name="Grigoriev I.V."/>
            <person name="Martin F."/>
            <person name="Rosso M.N."/>
        </authorList>
    </citation>
    <scope>NUCLEOTIDE SEQUENCE</scope>
    <source>
        <strain evidence="1">CBS 384.51</strain>
    </source>
</reference>
<protein>
    <submittedName>
        <fullName evidence="1">Glutathione S-transferase-like protein</fullName>
    </submittedName>
</protein>
<sequence>MVFKLFGSPLSRPTLRVAHILKEMQVPSEFVAIEVSAKEHKTAEYLKKQPFGQVPYIDDDGFVLFETRAICKYIATKWRGQGPALFPDPSDLKATALFDQALSIEYSNFDNTAINIALEKVYKPKYLDKPTDEALLVEQVRKLEEKLDGYEAILSKQKYLAGEYVTLADLYHLSFGSFITEEGGLTLLTNEAKHPNVSRWWKDISSRPAWLAVKGGL</sequence>
<keyword evidence="2" id="KW-1185">Reference proteome</keyword>
<organism evidence="1 2">
    <name type="scientific">Irpex rosettiformis</name>
    <dbReference type="NCBI Taxonomy" id="378272"/>
    <lineage>
        <taxon>Eukaryota</taxon>
        <taxon>Fungi</taxon>
        <taxon>Dikarya</taxon>
        <taxon>Basidiomycota</taxon>
        <taxon>Agaricomycotina</taxon>
        <taxon>Agaricomycetes</taxon>
        <taxon>Polyporales</taxon>
        <taxon>Irpicaceae</taxon>
        <taxon>Irpex</taxon>
    </lineage>
</organism>